<organism evidence="9 10">
    <name type="scientific">Somion occarium</name>
    <dbReference type="NCBI Taxonomy" id="3059160"/>
    <lineage>
        <taxon>Eukaryota</taxon>
        <taxon>Fungi</taxon>
        <taxon>Dikarya</taxon>
        <taxon>Basidiomycota</taxon>
        <taxon>Agaricomycotina</taxon>
        <taxon>Agaricomycetes</taxon>
        <taxon>Polyporales</taxon>
        <taxon>Cerrenaceae</taxon>
        <taxon>Somion</taxon>
    </lineage>
</organism>
<keyword evidence="6" id="KW-0539">Nucleus</keyword>
<protein>
    <recommendedName>
        <fullName evidence="11">Anaphase-promoting complex subunit 5</fullName>
    </recommendedName>
</protein>
<reference evidence="10" key="1">
    <citation type="submission" date="2024-04" db="EMBL/GenBank/DDBJ databases">
        <authorList>
            <person name="Shaw F."/>
            <person name="Minotto A."/>
        </authorList>
    </citation>
    <scope>NUCLEOTIDE SEQUENCE [LARGE SCALE GENOMIC DNA]</scope>
</reference>
<evidence type="ECO:0000256" key="8">
    <source>
        <dbReference type="SAM" id="MobiDB-lite"/>
    </source>
</evidence>
<dbReference type="EMBL" id="OZ037944">
    <property type="protein sequence ID" value="CAL1693814.1"/>
    <property type="molecule type" value="Genomic_DNA"/>
</dbReference>
<evidence type="ECO:0000256" key="2">
    <source>
        <dbReference type="ARBA" id="ARBA00008585"/>
    </source>
</evidence>
<feature type="region of interest" description="Disordered" evidence="8">
    <location>
        <begin position="198"/>
        <end position="222"/>
    </location>
</feature>
<dbReference type="InterPro" id="IPR019440">
    <property type="entry name" value="MAU2"/>
</dbReference>
<accession>A0ABP1CGK5</accession>
<dbReference type="Pfam" id="PF10345">
    <property type="entry name" value="Cohesin_load"/>
    <property type="match status" value="1"/>
</dbReference>
<keyword evidence="7" id="KW-0131">Cell cycle</keyword>
<feature type="region of interest" description="Disordered" evidence="8">
    <location>
        <begin position="281"/>
        <end position="303"/>
    </location>
</feature>
<evidence type="ECO:0000256" key="1">
    <source>
        <dbReference type="ARBA" id="ARBA00004123"/>
    </source>
</evidence>
<evidence type="ECO:0000313" key="9">
    <source>
        <dbReference type="EMBL" id="CAL1693814.1"/>
    </source>
</evidence>
<comment type="similarity">
    <text evidence="2">Belongs to the SCC4/mau-2 family.</text>
</comment>
<comment type="subcellular location">
    <subcellularLocation>
        <location evidence="1">Nucleus</location>
    </subcellularLocation>
</comment>
<evidence type="ECO:0008006" key="11">
    <source>
        <dbReference type="Google" id="ProtNLM"/>
    </source>
</evidence>
<gene>
    <name evidence="9" type="ORF">GFSPODELE1_LOCUS16</name>
</gene>
<keyword evidence="3" id="KW-0132">Cell division</keyword>
<keyword evidence="10" id="KW-1185">Reference proteome</keyword>
<dbReference type="PANTHER" id="PTHR21394">
    <property type="entry name" value="MAU2 CHROMATID COHESION FACTOR HOMOLOG"/>
    <property type="match status" value="1"/>
</dbReference>
<sequence>MSQPNDNLRPFKRIKLDHDMSASTSSMTPSSSLRTVPPPVLLVSLPGLVAHPPNHRYYVLSLQISLDALRKCLCLSALSPEIECRAWTGLAELGMRVIASGFSESEDHLWAKGIEIEVDKALSKGAIIAQKHPSLRPFKHHIALLQAQFSHWQHKTKYARTQIRNLISSFLPTDPPYIVYSAHLAAVSLFTSPQSLTSSSPSTAHIGPVPPASPSSRSSPQDIHAALSVTQDMESHAFKHKHHQVALLAQVLRLRILVAANMWPDVAAAIQRVETALGLSYEPSSTPKARKPSAGSSKDAPKPESETMFIMFEDPFEAAMVVHTLVMSVAYFTHVGTSNEASPRLTHLHALLDSGVLDLFPDGLVQIPLPTGPPLIIQSTHPRILFLLAFLISSAAKRDAVGRKPKRKVFAMEGLAACEKKGVPPPLLLPIWSTLGDVEEVEQRLARIKADLMCELLAVSIMRSEFVEAENTLAQLIAHTRNYHIFPLFSARISLHHAHLAHALGNSARALQCYQVAMEHSEEGDFVHVAAQAGIISLDLAGYSNQLAAESRSSKTDRKGKQREISIEPCVSVVTFLRTCRGKGGTLDAIGHILEACFSSEMLKAKQHLKIALSLASSSQDNHLRALILALIASQYFYTARDHCLSTLQTCEQLAAGLGVPLHKGDGSGGFSGNVHLALWIGRHFLGEFRRIIYCKVGILKMMLDIHKQSGQQAETLQRSLNNAKLEEALDALKDRGLAGMQS</sequence>
<evidence type="ECO:0000256" key="7">
    <source>
        <dbReference type="ARBA" id="ARBA00023306"/>
    </source>
</evidence>
<evidence type="ECO:0000256" key="5">
    <source>
        <dbReference type="ARBA" id="ARBA00022829"/>
    </source>
</evidence>
<evidence type="ECO:0000256" key="3">
    <source>
        <dbReference type="ARBA" id="ARBA00022618"/>
    </source>
</evidence>
<dbReference type="Proteomes" id="UP001497453">
    <property type="component" value="Chromosome 1"/>
</dbReference>
<keyword evidence="5" id="KW-0159">Chromosome partition</keyword>
<name>A0ABP1CGK5_9APHY</name>
<evidence type="ECO:0000313" key="10">
    <source>
        <dbReference type="Proteomes" id="UP001497453"/>
    </source>
</evidence>
<evidence type="ECO:0000256" key="6">
    <source>
        <dbReference type="ARBA" id="ARBA00023242"/>
    </source>
</evidence>
<proteinExistence type="inferred from homology"/>
<evidence type="ECO:0000256" key="4">
    <source>
        <dbReference type="ARBA" id="ARBA00022776"/>
    </source>
</evidence>
<keyword evidence="4" id="KW-0498">Mitosis</keyword>